<feature type="region of interest" description="Disordered" evidence="5">
    <location>
        <begin position="1"/>
        <end position="25"/>
    </location>
</feature>
<evidence type="ECO:0000313" key="7">
    <source>
        <dbReference type="Proteomes" id="UP000189677"/>
    </source>
</evidence>
<dbReference type="InterPro" id="IPR036412">
    <property type="entry name" value="HAD-like_sf"/>
</dbReference>
<sequence>MGGRLHRGSDRPGVPTPGLAPGRRSVNPQAVVLDIEGTVGSARHVQDVLFPYARERLPQWFAEHRGTERAERLLAEVRHDLRAGDLNEAGVVAALLAWTDEDIKAPALKEIQGWIWAAGYAEGSLTGHVYAEVPHVLRRWAESGASLYTYSSGSVAAQVNWFAHTTYGDLTPLLRGYFDLTTAGSKMYAASYRRISEVIQVPADATLFLSDSAEELDAATEAGWRTVGVRRQDDPRRCPMPRHLTVRSLDEQELAQLMKGTE</sequence>
<dbReference type="GO" id="GO:0043874">
    <property type="term" value="F:acireductone synthase activity"/>
    <property type="evidence" value="ECO:0007669"/>
    <property type="project" value="UniProtKB-EC"/>
</dbReference>
<evidence type="ECO:0000256" key="1">
    <source>
        <dbReference type="ARBA" id="ARBA00022605"/>
    </source>
</evidence>
<dbReference type="SFLD" id="SFLDG01129">
    <property type="entry name" value="C1.5:_HAD__Beta-PGM__Phosphata"/>
    <property type="match status" value="1"/>
</dbReference>
<comment type="pathway">
    <text evidence="4">Amino-acid biosynthesis; L-methionine biosynthesis via salvage pathway; L-methionine from S-methyl-5-thio-alpha-D-ribose 1-phosphate: step 3/6.</text>
</comment>
<dbReference type="GO" id="GO:0043716">
    <property type="term" value="F:2-hydroxy-3-keto-5-methylthiopentenyl-1-phosphate phosphatase activity"/>
    <property type="evidence" value="ECO:0007669"/>
    <property type="project" value="UniProtKB-UniRule"/>
</dbReference>
<organism evidence="6 7">
    <name type="scientific">Streptomyces niveus</name>
    <name type="common">Streptomyces spheroides</name>
    <dbReference type="NCBI Taxonomy" id="193462"/>
    <lineage>
        <taxon>Bacteria</taxon>
        <taxon>Bacillati</taxon>
        <taxon>Actinomycetota</taxon>
        <taxon>Actinomycetes</taxon>
        <taxon>Kitasatosporales</taxon>
        <taxon>Streptomycetaceae</taxon>
        <taxon>Streptomyces</taxon>
    </lineage>
</organism>
<proteinExistence type="inferred from homology"/>
<keyword evidence="2 4" id="KW-0378">Hydrolase</keyword>
<keyword evidence="4" id="KW-0460">Magnesium</keyword>
<reference evidence="6 7" key="1">
    <citation type="submission" date="2016-11" db="EMBL/GenBank/DDBJ databases">
        <title>Complete genome sequence of Streptomyces niveus SCSIO 3406.</title>
        <authorList>
            <person name="Zhu Q."/>
            <person name="Cheng W."/>
            <person name="Song Y."/>
            <person name="Li Q."/>
            <person name="Ju J."/>
        </authorList>
    </citation>
    <scope>NUCLEOTIDE SEQUENCE [LARGE SCALE GENOMIC DNA]</scope>
    <source>
        <strain evidence="6 7">SCSIO 3406</strain>
    </source>
</reference>
<dbReference type="EMBL" id="CP018047">
    <property type="protein sequence ID" value="AQU70528.1"/>
    <property type="molecule type" value="Genomic_DNA"/>
</dbReference>
<dbReference type="InterPro" id="IPR023943">
    <property type="entry name" value="Enolase-ppase_E1"/>
</dbReference>
<comment type="subunit">
    <text evidence="4">Monomer.</text>
</comment>
<accession>A0A1U9R1X3</accession>
<comment type="cofactor">
    <cofactor evidence="4">
        <name>Mg(2+)</name>
        <dbReference type="ChEBI" id="CHEBI:18420"/>
    </cofactor>
    <text evidence="4">Binds 1 Mg(2+) ion per subunit.</text>
</comment>
<dbReference type="Gene3D" id="3.40.50.1000">
    <property type="entry name" value="HAD superfamily/HAD-like"/>
    <property type="match status" value="1"/>
</dbReference>
<dbReference type="GO" id="GO:0019509">
    <property type="term" value="P:L-methionine salvage from methylthioadenosine"/>
    <property type="evidence" value="ECO:0007669"/>
    <property type="project" value="UniProtKB-UniRule"/>
</dbReference>
<dbReference type="PANTHER" id="PTHR20371:SF1">
    <property type="entry name" value="ENOLASE-PHOSPHATASE E1"/>
    <property type="match status" value="1"/>
</dbReference>
<dbReference type="PANTHER" id="PTHR20371">
    <property type="entry name" value="ENOLASE-PHOSPHATASE E1"/>
    <property type="match status" value="1"/>
</dbReference>
<keyword evidence="7" id="KW-1185">Reference proteome</keyword>
<dbReference type="SUPFAM" id="SSF56784">
    <property type="entry name" value="HAD-like"/>
    <property type="match status" value="1"/>
</dbReference>
<evidence type="ECO:0000256" key="3">
    <source>
        <dbReference type="ARBA" id="ARBA00023167"/>
    </source>
</evidence>
<dbReference type="Pfam" id="PF00702">
    <property type="entry name" value="Hydrolase"/>
    <property type="match status" value="1"/>
</dbReference>
<evidence type="ECO:0000313" key="6">
    <source>
        <dbReference type="EMBL" id="AQU70528.1"/>
    </source>
</evidence>
<keyword evidence="1 4" id="KW-0028">Amino-acid biosynthesis</keyword>
<evidence type="ECO:0000256" key="4">
    <source>
        <dbReference type="HAMAP-Rule" id="MF_01681"/>
    </source>
</evidence>
<dbReference type="SFLD" id="SFLDS00003">
    <property type="entry name" value="Haloacid_Dehalogenase"/>
    <property type="match status" value="1"/>
</dbReference>
<dbReference type="NCBIfam" id="TIGR01691">
    <property type="entry name" value="enolase-ppase"/>
    <property type="match status" value="1"/>
</dbReference>
<evidence type="ECO:0000256" key="2">
    <source>
        <dbReference type="ARBA" id="ARBA00022801"/>
    </source>
</evidence>
<dbReference type="GO" id="GO:0043715">
    <property type="term" value="F:2,3-diketo-5-methylthiopentyl-1-phosphate enolase activity"/>
    <property type="evidence" value="ECO:0007669"/>
    <property type="project" value="UniProtKB-UniRule"/>
</dbReference>
<dbReference type="Gene3D" id="1.10.720.60">
    <property type="match status" value="1"/>
</dbReference>
<comment type="similarity">
    <text evidence="4">Belongs to the HAD-like hydrolase superfamily. MasA/MtnC family.</text>
</comment>
<dbReference type="EC" id="3.1.3.77" evidence="4"/>
<gene>
    <name evidence="4" type="primary">mtnC</name>
    <name evidence="6" type="ORF">BBN63_00265</name>
</gene>
<dbReference type="SFLD" id="SFLDG01133">
    <property type="entry name" value="C1.5.4:_Enolase-phosphatase_Li"/>
    <property type="match status" value="1"/>
</dbReference>
<dbReference type="KEGG" id="snw:BBN63_00265"/>
<dbReference type="CDD" id="cd01629">
    <property type="entry name" value="HAD_EP"/>
    <property type="match status" value="1"/>
</dbReference>
<keyword evidence="4" id="KW-0479">Metal-binding</keyword>
<dbReference type="AlphaFoldDB" id="A0A1U9R1X3"/>
<keyword evidence="3 4" id="KW-0486">Methionine biosynthesis</keyword>
<dbReference type="GO" id="GO:0000287">
    <property type="term" value="F:magnesium ion binding"/>
    <property type="evidence" value="ECO:0007669"/>
    <property type="project" value="UniProtKB-UniRule"/>
</dbReference>
<dbReference type="UniPathway" id="UPA00904">
    <property type="reaction ID" value="UER00876"/>
</dbReference>
<comment type="pathway">
    <text evidence="4">Amino-acid biosynthesis; L-methionine biosynthesis via salvage pathway; L-methionine from S-methyl-5-thio-alpha-D-ribose 1-phosphate: step 4/6.</text>
</comment>
<comment type="catalytic activity">
    <reaction evidence="4">
        <text>5-methylsulfanyl-2,3-dioxopentyl phosphate + H2O = 1,2-dihydroxy-5-(methylsulfanyl)pent-1-en-3-one + phosphate</text>
        <dbReference type="Rhea" id="RHEA:21700"/>
        <dbReference type="ChEBI" id="CHEBI:15377"/>
        <dbReference type="ChEBI" id="CHEBI:43474"/>
        <dbReference type="ChEBI" id="CHEBI:49252"/>
        <dbReference type="ChEBI" id="CHEBI:58828"/>
        <dbReference type="EC" id="3.1.3.77"/>
    </reaction>
</comment>
<protein>
    <recommendedName>
        <fullName evidence="4">Enolase-phosphatase E1</fullName>
        <ecNumber evidence="4">3.1.3.77</ecNumber>
    </recommendedName>
    <alternativeName>
        <fullName evidence="4">2,3-diketo-5-methylthio-1-phosphopentane phosphatase</fullName>
    </alternativeName>
</protein>
<comment type="function">
    <text evidence="4">Bifunctional enzyme that catalyzes the enolization of 2,3-diketo-5-methylthiopentyl-1-phosphate (DK-MTP-1-P) into the intermediate 2-hydroxy-3-keto-5-methylthiopentenyl-1-phosphate (HK-MTPenyl-1-P), which is then dephosphorylated to form the acireductone 1,2-dihydroxy-3-keto-5-methylthiopentene (DHK-MTPene).</text>
</comment>
<name>A0A1U9R1X3_STRNV</name>
<dbReference type="Proteomes" id="UP000189677">
    <property type="component" value="Chromosome"/>
</dbReference>
<dbReference type="InterPro" id="IPR023214">
    <property type="entry name" value="HAD_sf"/>
</dbReference>
<evidence type="ECO:0000256" key="5">
    <source>
        <dbReference type="SAM" id="MobiDB-lite"/>
    </source>
</evidence>
<dbReference type="HAMAP" id="MF_01681">
    <property type="entry name" value="Salvage_MtnC"/>
    <property type="match status" value="1"/>
</dbReference>